<organism evidence="2 3">
    <name type="scientific">Desulforamulus profundi</name>
    <dbReference type="NCBI Taxonomy" id="1383067"/>
    <lineage>
        <taxon>Bacteria</taxon>
        <taxon>Bacillati</taxon>
        <taxon>Bacillota</taxon>
        <taxon>Clostridia</taxon>
        <taxon>Eubacteriales</taxon>
        <taxon>Peptococcaceae</taxon>
        <taxon>Desulforamulus</taxon>
    </lineage>
</organism>
<dbReference type="RefSeq" id="WP_099081963.1">
    <property type="nucleotide sequence ID" value="NZ_AWQQ01000007.1"/>
</dbReference>
<dbReference type="SUPFAM" id="SSF64307">
    <property type="entry name" value="SirA-like"/>
    <property type="match status" value="1"/>
</dbReference>
<evidence type="ECO:0000259" key="1">
    <source>
        <dbReference type="Pfam" id="PF01206"/>
    </source>
</evidence>
<dbReference type="OrthoDB" id="9797352at2"/>
<sequence length="70" mass="7809">MKKIVDARGLSCPEPVILTRQALQEQGVKEIKVMLDNKVAVENVTRAAENLSWKVKVSGQSDNFLLELTK</sequence>
<dbReference type="EMBL" id="AWQQ01000007">
    <property type="protein sequence ID" value="PHJ39805.1"/>
    <property type="molecule type" value="Genomic_DNA"/>
</dbReference>
<dbReference type="Proteomes" id="UP000222564">
    <property type="component" value="Unassembled WGS sequence"/>
</dbReference>
<reference evidence="2 3" key="1">
    <citation type="submission" date="2013-09" db="EMBL/GenBank/DDBJ databases">
        <title>Biodegradation of hydrocarbons in the deep terrestrial subsurface : characterization of a microbial consortium composed of two Desulfotomaculum species originating from a deep geological formation.</title>
        <authorList>
            <person name="Aullo T."/>
            <person name="Berlendis S."/>
            <person name="Lascourreges J.-F."/>
            <person name="Dessort D."/>
            <person name="Saint-Laurent S."/>
            <person name="Schraauwers B."/>
            <person name="Mas J."/>
            <person name="Magot M."/>
            <person name="Ranchou-Peyruse A."/>
        </authorList>
    </citation>
    <scope>NUCLEOTIDE SEQUENCE [LARGE SCALE GENOMIC DNA]</scope>
    <source>
        <strain evidence="2 3">Bs107</strain>
    </source>
</reference>
<dbReference type="Pfam" id="PF01206">
    <property type="entry name" value="TusA"/>
    <property type="match status" value="1"/>
</dbReference>
<accession>A0A2C6MJ08</accession>
<dbReference type="Gene3D" id="3.30.110.40">
    <property type="entry name" value="TusA-like domain"/>
    <property type="match status" value="1"/>
</dbReference>
<comment type="caution">
    <text evidence="2">The sequence shown here is derived from an EMBL/GenBank/DDBJ whole genome shotgun (WGS) entry which is preliminary data.</text>
</comment>
<dbReference type="InterPro" id="IPR001455">
    <property type="entry name" value="TusA-like"/>
</dbReference>
<evidence type="ECO:0000313" key="2">
    <source>
        <dbReference type="EMBL" id="PHJ39805.1"/>
    </source>
</evidence>
<feature type="domain" description="UPF0033" evidence="1">
    <location>
        <begin position="3"/>
        <end position="63"/>
    </location>
</feature>
<proteinExistence type="predicted"/>
<dbReference type="InterPro" id="IPR036868">
    <property type="entry name" value="TusA-like_sf"/>
</dbReference>
<evidence type="ECO:0000313" key="3">
    <source>
        <dbReference type="Proteomes" id="UP000222564"/>
    </source>
</evidence>
<dbReference type="AlphaFoldDB" id="A0A2C6MJ08"/>
<name>A0A2C6MJ08_9FIRM</name>
<dbReference type="CDD" id="cd03421">
    <property type="entry name" value="SirA_like_N"/>
    <property type="match status" value="1"/>
</dbReference>
<protein>
    <submittedName>
        <fullName evidence="2">Preprotein translocase subunit TatB</fullName>
    </submittedName>
</protein>
<keyword evidence="3" id="KW-1185">Reference proteome</keyword>
<gene>
    <name evidence="2" type="ORF">P378_01105</name>
</gene>